<evidence type="ECO:0000313" key="2">
    <source>
        <dbReference type="EMBL" id="RNA36035.1"/>
    </source>
</evidence>
<keyword evidence="2" id="KW-0695">RNA-directed DNA polymerase</keyword>
<reference evidence="2 3" key="1">
    <citation type="journal article" date="2018" name="Sci. Rep.">
        <title>Genomic signatures of local adaptation to the degree of environmental predictability in rotifers.</title>
        <authorList>
            <person name="Franch-Gras L."/>
            <person name="Hahn C."/>
            <person name="Garcia-Roger E.M."/>
            <person name="Carmona M.J."/>
            <person name="Serra M."/>
            <person name="Gomez A."/>
        </authorList>
    </citation>
    <scope>NUCLEOTIDE SEQUENCE [LARGE SCALE GENOMIC DNA]</scope>
    <source>
        <strain evidence="2">HYR1</strain>
    </source>
</reference>
<comment type="caution">
    <text evidence="2">The sequence shown here is derived from an EMBL/GenBank/DDBJ whole genome shotgun (WGS) entry which is preliminary data.</text>
</comment>
<dbReference type="Pfam" id="PF00078">
    <property type="entry name" value="RVT_1"/>
    <property type="match status" value="1"/>
</dbReference>
<dbReference type="PANTHER" id="PTHR36688">
    <property type="entry name" value="ENDO/EXONUCLEASE/PHOSPHATASE DOMAIN-CONTAINING PROTEIN"/>
    <property type="match status" value="1"/>
</dbReference>
<feature type="domain" description="Reverse transcriptase" evidence="1">
    <location>
        <begin position="1"/>
        <end position="96"/>
    </location>
</feature>
<keyword evidence="2" id="KW-0548">Nucleotidyltransferase</keyword>
<dbReference type="STRING" id="10195.A0A3M7SK06"/>
<gene>
    <name evidence="2" type="ORF">BpHYR1_009668</name>
</gene>
<dbReference type="GO" id="GO:0003964">
    <property type="term" value="F:RNA-directed DNA polymerase activity"/>
    <property type="evidence" value="ECO:0007669"/>
    <property type="project" value="UniProtKB-KW"/>
</dbReference>
<dbReference type="AlphaFoldDB" id="A0A3M7SK06"/>
<dbReference type="InterPro" id="IPR052560">
    <property type="entry name" value="RdDP_mobile_element"/>
</dbReference>
<proteinExistence type="predicted"/>
<sequence>MTPINYYMMYVQFADDVTVWCASRNLETIERKLQKATKIMHDFANKWGMKINANKTNYTILQKYKIAFKISPTLSLKIDNTTILKIDNPILLGITLDKHLSFDKHFQDMHKSLTKKLHLIRLLSSKNYNINPEYLITINKAFILSKIQ</sequence>
<dbReference type="Proteomes" id="UP000276133">
    <property type="component" value="Unassembled WGS sequence"/>
</dbReference>
<evidence type="ECO:0000313" key="3">
    <source>
        <dbReference type="Proteomes" id="UP000276133"/>
    </source>
</evidence>
<dbReference type="PANTHER" id="PTHR36688:SF1">
    <property type="entry name" value="ENDONUCLEASE_EXONUCLEASE_PHOSPHATASE DOMAIN-CONTAINING PROTEIN"/>
    <property type="match status" value="1"/>
</dbReference>
<protein>
    <submittedName>
        <fullName evidence="2">Reverse transcriptase (RNA-dependent DNA polymerase)</fullName>
    </submittedName>
</protein>
<dbReference type="OrthoDB" id="10050074at2759"/>
<accession>A0A3M7SK06</accession>
<organism evidence="2 3">
    <name type="scientific">Brachionus plicatilis</name>
    <name type="common">Marine rotifer</name>
    <name type="synonym">Brachionus muelleri</name>
    <dbReference type="NCBI Taxonomy" id="10195"/>
    <lineage>
        <taxon>Eukaryota</taxon>
        <taxon>Metazoa</taxon>
        <taxon>Spiralia</taxon>
        <taxon>Gnathifera</taxon>
        <taxon>Rotifera</taxon>
        <taxon>Eurotatoria</taxon>
        <taxon>Monogononta</taxon>
        <taxon>Pseudotrocha</taxon>
        <taxon>Ploima</taxon>
        <taxon>Brachionidae</taxon>
        <taxon>Brachionus</taxon>
    </lineage>
</organism>
<name>A0A3M7SK06_BRAPC</name>
<keyword evidence="2" id="KW-0808">Transferase</keyword>
<dbReference type="PROSITE" id="PS50878">
    <property type="entry name" value="RT_POL"/>
    <property type="match status" value="1"/>
</dbReference>
<evidence type="ECO:0000259" key="1">
    <source>
        <dbReference type="PROSITE" id="PS50878"/>
    </source>
</evidence>
<dbReference type="InterPro" id="IPR000477">
    <property type="entry name" value="RT_dom"/>
</dbReference>
<dbReference type="EMBL" id="REGN01001248">
    <property type="protein sequence ID" value="RNA36035.1"/>
    <property type="molecule type" value="Genomic_DNA"/>
</dbReference>
<keyword evidence="3" id="KW-1185">Reference proteome</keyword>